<dbReference type="EMBL" id="KN839845">
    <property type="protein sequence ID" value="KIJ64929.1"/>
    <property type="molecule type" value="Genomic_DNA"/>
</dbReference>
<gene>
    <name evidence="2" type="ORF">HYDPIDRAFT_65502</name>
</gene>
<dbReference type="GO" id="GO:0043386">
    <property type="term" value="P:mycotoxin biosynthetic process"/>
    <property type="evidence" value="ECO:0007669"/>
    <property type="project" value="InterPro"/>
</dbReference>
<comment type="similarity">
    <text evidence="1">Belongs to the ustYa family.</text>
</comment>
<evidence type="ECO:0000256" key="1">
    <source>
        <dbReference type="ARBA" id="ARBA00035112"/>
    </source>
</evidence>
<dbReference type="HOGENOM" id="CLU_2873830_0_0_1"/>
<proteinExistence type="inferred from homology"/>
<protein>
    <submittedName>
        <fullName evidence="2">Uncharacterized protein</fullName>
    </submittedName>
</protein>
<reference evidence="2 3" key="1">
    <citation type="submission" date="2014-04" db="EMBL/GenBank/DDBJ databases">
        <title>Evolutionary Origins and Diversification of the Mycorrhizal Mutualists.</title>
        <authorList>
            <consortium name="DOE Joint Genome Institute"/>
            <consortium name="Mycorrhizal Genomics Consortium"/>
            <person name="Kohler A."/>
            <person name="Kuo A."/>
            <person name="Nagy L.G."/>
            <person name="Floudas D."/>
            <person name="Copeland A."/>
            <person name="Barry K.W."/>
            <person name="Cichocki N."/>
            <person name="Veneault-Fourrey C."/>
            <person name="LaButti K."/>
            <person name="Lindquist E.A."/>
            <person name="Lipzen A."/>
            <person name="Lundell T."/>
            <person name="Morin E."/>
            <person name="Murat C."/>
            <person name="Riley R."/>
            <person name="Ohm R."/>
            <person name="Sun H."/>
            <person name="Tunlid A."/>
            <person name="Henrissat B."/>
            <person name="Grigoriev I.V."/>
            <person name="Hibbett D.S."/>
            <person name="Martin F."/>
        </authorList>
    </citation>
    <scope>NUCLEOTIDE SEQUENCE [LARGE SCALE GENOMIC DNA]</scope>
    <source>
        <strain evidence="2 3">MD-312</strain>
    </source>
</reference>
<dbReference type="OrthoDB" id="3687641at2759"/>
<sequence length="64" mass="7877">YAYYEHLHHCFNYLRQTFLCESADTLELGDFMQRDFENERVGDTLVCHDWEQVYTALDENHQEW</sequence>
<evidence type="ECO:0000313" key="3">
    <source>
        <dbReference type="Proteomes" id="UP000053820"/>
    </source>
</evidence>
<dbReference type="Proteomes" id="UP000053820">
    <property type="component" value="Unassembled WGS sequence"/>
</dbReference>
<dbReference type="Pfam" id="PF11807">
    <property type="entry name" value="UstYa"/>
    <property type="match status" value="1"/>
</dbReference>
<evidence type="ECO:0000313" key="2">
    <source>
        <dbReference type="EMBL" id="KIJ64929.1"/>
    </source>
</evidence>
<organism evidence="2 3">
    <name type="scientific">Hydnomerulius pinastri MD-312</name>
    <dbReference type="NCBI Taxonomy" id="994086"/>
    <lineage>
        <taxon>Eukaryota</taxon>
        <taxon>Fungi</taxon>
        <taxon>Dikarya</taxon>
        <taxon>Basidiomycota</taxon>
        <taxon>Agaricomycotina</taxon>
        <taxon>Agaricomycetes</taxon>
        <taxon>Agaricomycetidae</taxon>
        <taxon>Boletales</taxon>
        <taxon>Boletales incertae sedis</taxon>
        <taxon>Leucogyrophana</taxon>
    </lineage>
</organism>
<feature type="non-terminal residue" evidence="2">
    <location>
        <position position="1"/>
    </location>
</feature>
<dbReference type="InterPro" id="IPR021765">
    <property type="entry name" value="UstYa-like"/>
</dbReference>
<name>A0A0C9VH33_9AGAM</name>
<keyword evidence="3" id="KW-1185">Reference proteome</keyword>
<dbReference type="AlphaFoldDB" id="A0A0C9VH33"/>
<feature type="non-terminal residue" evidence="2">
    <location>
        <position position="64"/>
    </location>
</feature>
<accession>A0A0C9VH33</accession>